<dbReference type="InterPro" id="IPR036249">
    <property type="entry name" value="Thioredoxin-like_sf"/>
</dbReference>
<name>B0TE30_HELMI</name>
<protein>
    <submittedName>
        <fullName evidence="2">Redox-active disulfide protein 2, putative</fullName>
    </submittedName>
</protein>
<dbReference type="OrthoDB" id="9800630at2"/>
<organism evidence="2 3">
    <name type="scientific">Heliobacterium modesticaldum (strain ATCC 51547 / Ice1)</name>
    <dbReference type="NCBI Taxonomy" id="498761"/>
    <lineage>
        <taxon>Bacteria</taxon>
        <taxon>Bacillati</taxon>
        <taxon>Bacillota</taxon>
        <taxon>Clostridia</taxon>
        <taxon>Eubacteriales</taxon>
        <taxon>Heliobacteriaceae</taxon>
        <taxon>Heliomicrobium</taxon>
    </lineage>
</organism>
<gene>
    <name evidence="2" type="ORF">HM1_1655</name>
</gene>
<evidence type="ECO:0000313" key="2">
    <source>
        <dbReference type="EMBL" id="ABZ84225.1"/>
    </source>
</evidence>
<sequence>MLNVKIFGRKCKNCIEMAALVERVLPTMGVAYSLEQVYDFKEVMKHGFITIPVLMINDEVVAVGQVPSEEAFIEKINALVGGK</sequence>
<dbReference type="HOGENOM" id="CLU_090389_18_0_9"/>
<feature type="domain" description="Thioredoxin-like fold" evidence="1">
    <location>
        <begin position="3"/>
        <end position="74"/>
    </location>
</feature>
<dbReference type="AlphaFoldDB" id="B0TE30"/>
<reference evidence="2 3" key="1">
    <citation type="journal article" date="2008" name="J. Bacteriol.">
        <title>The genome of Heliobacterium modesticaldum, a phototrophic representative of the Firmicutes containing the simplest photosynthetic apparatus.</title>
        <authorList>
            <person name="Sattley W.M."/>
            <person name="Madigan M.T."/>
            <person name="Swingley W.D."/>
            <person name="Cheung P.C."/>
            <person name="Clocksin K.M."/>
            <person name="Conrad A.L."/>
            <person name="Dejesa L.C."/>
            <person name="Honchak B.M."/>
            <person name="Jung D.O."/>
            <person name="Karbach L.E."/>
            <person name="Kurdoglu A."/>
            <person name="Lahiri S."/>
            <person name="Mastrian S.D."/>
            <person name="Page L.E."/>
            <person name="Taylor H.L."/>
            <person name="Wang Z.T."/>
            <person name="Raymond J."/>
            <person name="Chen M."/>
            <person name="Blankenship R.E."/>
            <person name="Touchman J.W."/>
        </authorList>
    </citation>
    <scope>NUCLEOTIDE SEQUENCE [LARGE SCALE GENOMIC DNA]</scope>
    <source>
        <strain evidence="3">ATCC 51547 / Ice1</strain>
    </source>
</reference>
<dbReference type="InterPro" id="IPR012336">
    <property type="entry name" value="Thioredoxin-like_fold"/>
</dbReference>
<evidence type="ECO:0000259" key="1">
    <source>
        <dbReference type="Pfam" id="PF13192"/>
    </source>
</evidence>
<dbReference type="InterPro" id="IPR005243">
    <property type="entry name" value="THIRX-like_proc"/>
</dbReference>
<accession>B0TE30</accession>
<dbReference type="STRING" id="498761.HM1_1655"/>
<proteinExistence type="predicted"/>
<dbReference type="eggNOG" id="COG0526">
    <property type="taxonomic scope" value="Bacteria"/>
</dbReference>
<dbReference type="PANTHER" id="PTHR36450">
    <property type="entry name" value="THIOREDOXIN"/>
    <property type="match status" value="1"/>
</dbReference>
<dbReference type="EMBL" id="CP000930">
    <property type="protein sequence ID" value="ABZ84225.1"/>
    <property type="molecule type" value="Genomic_DNA"/>
</dbReference>
<keyword evidence="3" id="KW-1185">Reference proteome</keyword>
<dbReference type="Gene3D" id="3.40.30.10">
    <property type="entry name" value="Glutaredoxin"/>
    <property type="match status" value="1"/>
</dbReference>
<dbReference type="RefSeq" id="WP_012282733.1">
    <property type="nucleotide sequence ID" value="NC_010337.2"/>
</dbReference>
<dbReference type="Proteomes" id="UP000008550">
    <property type="component" value="Chromosome"/>
</dbReference>
<dbReference type="PANTHER" id="PTHR36450:SF1">
    <property type="entry name" value="THIOREDOXIN"/>
    <property type="match status" value="1"/>
</dbReference>
<evidence type="ECO:0000313" key="3">
    <source>
        <dbReference type="Proteomes" id="UP000008550"/>
    </source>
</evidence>
<dbReference type="Pfam" id="PF13192">
    <property type="entry name" value="Thioredoxin_3"/>
    <property type="match status" value="1"/>
</dbReference>
<dbReference type="KEGG" id="hmo:HM1_1655"/>
<dbReference type="SUPFAM" id="SSF52833">
    <property type="entry name" value="Thioredoxin-like"/>
    <property type="match status" value="1"/>
</dbReference>